<dbReference type="CDD" id="cd00198">
    <property type="entry name" value="vWFA"/>
    <property type="match status" value="1"/>
</dbReference>
<gene>
    <name evidence="3" type="ORF">EV685_1069</name>
</gene>
<feature type="transmembrane region" description="Helical" evidence="1">
    <location>
        <begin position="15"/>
        <end position="32"/>
    </location>
</feature>
<evidence type="ECO:0000313" key="3">
    <source>
        <dbReference type="EMBL" id="RZS58769.1"/>
    </source>
</evidence>
<keyword evidence="1" id="KW-1133">Transmembrane helix</keyword>
<comment type="caution">
    <text evidence="3">The sequence shown here is derived from an EMBL/GenBank/DDBJ whole genome shotgun (WGS) entry which is preliminary data.</text>
</comment>
<feature type="domain" description="VWFA" evidence="2">
    <location>
        <begin position="93"/>
        <end position="296"/>
    </location>
</feature>
<dbReference type="InterPro" id="IPR036465">
    <property type="entry name" value="vWFA_dom_sf"/>
</dbReference>
<dbReference type="RefSeq" id="WP_130480878.1">
    <property type="nucleotide sequence ID" value="NZ_SGWV01000007.1"/>
</dbReference>
<proteinExistence type="predicted"/>
<dbReference type="AlphaFoldDB" id="A0A4Q7LXL3"/>
<dbReference type="SMART" id="SM00327">
    <property type="entry name" value="VWA"/>
    <property type="match status" value="1"/>
</dbReference>
<dbReference type="EMBL" id="SGWV01000007">
    <property type="protein sequence ID" value="RZS58769.1"/>
    <property type="molecule type" value="Genomic_DNA"/>
</dbReference>
<dbReference type="Gene3D" id="3.40.50.410">
    <property type="entry name" value="von Willebrand factor, type A domain"/>
    <property type="match status" value="1"/>
</dbReference>
<keyword evidence="4" id="KW-1185">Reference proteome</keyword>
<dbReference type="OrthoDB" id="6206554at2"/>
<dbReference type="SUPFAM" id="SSF53300">
    <property type="entry name" value="vWA-like"/>
    <property type="match status" value="1"/>
</dbReference>
<keyword evidence="1" id="KW-0472">Membrane</keyword>
<evidence type="ECO:0000256" key="1">
    <source>
        <dbReference type="SAM" id="Phobius"/>
    </source>
</evidence>
<protein>
    <submittedName>
        <fullName evidence="3">MxaC protein</fullName>
    </submittedName>
</protein>
<keyword evidence="1" id="KW-0812">Transmembrane</keyword>
<dbReference type="PROSITE" id="PS50234">
    <property type="entry name" value="VWFA"/>
    <property type="match status" value="1"/>
</dbReference>
<accession>A0A4Q7LXL3</accession>
<evidence type="ECO:0000313" key="4">
    <source>
        <dbReference type="Proteomes" id="UP000293433"/>
    </source>
</evidence>
<organism evidence="3 4">
    <name type="scientific">Sphaerotilus mobilis</name>
    <dbReference type="NCBI Taxonomy" id="47994"/>
    <lineage>
        <taxon>Bacteria</taxon>
        <taxon>Pseudomonadati</taxon>
        <taxon>Pseudomonadota</taxon>
        <taxon>Betaproteobacteria</taxon>
        <taxon>Burkholderiales</taxon>
        <taxon>Sphaerotilaceae</taxon>
        <taxon>Sphaerotilus</taxon>
    </lineage>
</organism>
<dbReference type="Pfam" id="PF13519">
    <property type="entry name" value="VWA_2"/>
    <property type="match status" value="1"/>
</dbReference>
<name>A0A4Q7LXL3_9BURK</name>
<reference evidence="3 4" key="1">
    <citation type="submission" date="2019-02" db="EMBL/GenBank/DDBJ databases">
        <title>Genomic Encyclopedia of Type Strains, Phase IV (KMG-IV): sequencing the most valuable type-strain genomes for metagenomic binning, comparative biology and taxonomic classification.</title>
        <authorList>
            <person name="Goeker M."/>
        </authorList>
    </citation>
    <scope>NUCLEOTIDE SEQUENCE [LARGE SCALE GENOMIC DNA]</scope>
    <source>
        <strain evidence="3 4">DSM 10617</strain>
    </source>
</reference>
<dbReference type="Proteomes" id="UP000293433">
    <property type="component" value="Unassembled WGS sequence"/>
</dbReference>
<sequence>MNVDLAVDLVTGIDLAQPLWLLLLPLAVLPLLRRRRDTLTLATIAWLPHDRVGRFAGLLWRAFAVLAIAGIVVGLAGPGRSGAQQLRTGRGAEILILMDRSSSMDANTLQKDVKSGGQFNASRPTKIAVVRELLSEFVAKRPDDRFALMTFSTQAMLVAPFSDSHATVQAGLQATAIGRGLPDTLMGRALQAAIGQFADRPYSGSRIVLIVSDGGARLDEGQRQRIAAGLARHRIGLYWVYIRSSPNSPDLSRDVAGTLDSDEEQALHDFFRSLATPYRLYQTDDAEAMAQAMAEIDRQQNLPLSTLERLPRRDLSPACYLAALLACLGLLACRALQLERWPDPGRSGVPR</sequence>
<evidence type="ECO:0000259" key="2">
    <source>
        <dbReference type="PROSITE" id="PS50234"/>
    </source>
</evidence>
<feature type="transmembrane region" description="Helical" evidence="1">
    <location>
        <begin position="58"/>
        <end position="77"/>
    </location>
</feature>
<dbReference type="InterPro" id="IPR002035">
    <property type="entry name" value="VWF_A"/>
</dbReference>